<accession>A0A3Q4I1K7</accession>
<proteinExistence type="predicted"/>
<dbReference type="OMA" id="EICAVEH"/>
<name>A0A3Q4I1K7_NEOBR</name>
<dbReference type="Proteomes" id="UP000261580">
    <property type="component" value="Unassembled WGS sequence"/>
</dbReference>
<evidence type="ECO:0000313" key="2">
    <source>
        <dbReference type="Ensembl" id="ENSNBRP00000028566.1"/>
    </source>
</evidence>
<dbReference type="Pfam" id="PF00078">
    <property type="entry name" value="RVT_1"/>
    <property type="match status" value="1"/>
</dbReference>
<dbReference type="STRING" id="32507.ENSNBRP00000028566"/>
<evidence type="ECO:0000259" key="1">
    <source>
        <dbReference type="PROSITE" id="PS50878"/>
    </source>
</evidence>
<keyword evidence="3" id="KW-1185">Reference proteome</keyword>
<dbReference type="AlphaFoldDB" id="A0A3Q4I1K7"/>
<dbReference type="InterPro" id="IPR000477">
    <property type="entry name" value="RT_dom"/>
</dbReference>
<dbReference type="GeneTree" id="ENSGT01010000222343"/>
<reference evidence="2" key="2">
    <citation type="submission" date="2025-09" db="UniProtKB">
        <authorList>
            <consortium name="Ensembl"/>
        </authorList>
    </citation>
    <scope>IDENTIFICATION</scope>
</reference>
<sequence>MAANYRPISHLSFLSKVYEKVVFKQLTEHLSTNNLFEPFQSAIRPNHSTETALVKVVNDLLVNADNDRTLVLLLLDLSAAFDTVHPCMLLDRLEHFIGVTGNVLSWLSFYLSGRSPTVSFKNDLFEICAVEHGVPQGSVLGPLLFSLYLLPLGVLLRSFNVTFPCYADDLQLYVPLTIGNCAEVSKLELCLSAIRGWTNLIICDVPKNGAHLKILHHSRGNWRVVPHIPGTGYWLRGQ</sequence>
<dbReference type="SUPFAM" id="SSF56672">
    <property type="entry name" value="DNA/RNA polymerases"/>
    <property type="match status" value="1"/>
</dbReference>
<evidence type="ECO:0000313" key="3">
    <source>
        <dbReference type="Proteomes" id="UP000261580"/>
    </source>
</evidence>
<reference evidence="2" key="1">
    <citation type="submission" date="2025-08" db="UniProtKB">
        <authorList>
            <consortium name="Ensembl"/>
        </authorList>
    </citation>
    <scope>IDENTIFICATION</scope>
</reference>
<dbReference type="Ensembl" id="ENSNBRT00000029311.1">
    <property type="protein sequence ID" value="ENSNBRP00000028566.1"/>
    <property type="gene ID" value="ENSNBRG00000021767.1"/>
</dbReference>
<protein>
    <recommendedName>
        <fullName evidence="1">Reverse transcriptase domain-containing protein</fullName>
    </recommendedName>
</protein>
<organism evidence="2 3">
    <name type="scientific">Neolamprologus brichardi</name>
    <name type="common">Fairy cichlid</name>
    <name type="synonym">Lamprologus brichardi</name>
    <dbReference type="NCBI Taxonomy" id="32507"/>
    <lineage>
        <taxon>Eukaryota</taxon>
        <taxon>Metazoa</taxon>
        <taxon>Chordata</taxon>
        <taxon>Craniata</taxon>
        <taxon>Vertebrata</taxon>
        <taxon>Euteleostomi</taxon>
        <taxon>Actinopterygii</taxon>
        <taxon>Neopterygii</taxon>
        <taxon>Teleostei</taxon>
        <taxon>Neoteleostei</taxon>
        <taxon>Acanthomorphata</taxon>
        <taxon>Ovalentaria</taxon>
        <taxon>Cichlomorphae</taxon>
        <taxon>Cichliformes</taxon>
        <taxon>Cichlidae</taxon>
        <taxon>African cichlids</taxon>
        <taxon>Pseudocrenilabrinae</taxon>
        <taxon>Lamprologini</taxon>
        <taxon>Neolamprologus</taxon>
    </lineage>
</organism>
<dbReference type="InterPro" id="IPR043502">
    <property type="entry name" value="DNA/RNA_pol_sf"/>
</dbReference>
<feature type="domain" description="Reverse transcriptase" evidence="1">
    <location>
        <begin position="1"/>
        <end position="235"/>
    </location>
</feature>
<dbReference type="PANTHER" id="PTHR33332">
    <property type="entry name" value="REVERSE TRANSCRIPTASE DOMAIN-CONTAINING PROTEIN"/>
    <property type="match status" value="1"/>
</dbReference>
<dbReference type="PROSITE" id="PS50878">
    <property type="entry name" value="RT_POL"/>
    <property type="match status" value="1"/>
</dbReference>